<keyword evidence="2" id="KW-1185">Reference proteome</keyword>
<dbReference type="Proteomes" id="UP000009168">
    <property type="component" value="Unassembled WGS sequence"/>
</dbReference>
<dbReference type="KEGG" id="tet:TTHERM_000146239"/>
<reference evidence="2" key="1">
    <citation type="journal article" date="2006" name="PLoS Biol.">
        <title>Macronuclear genome sequence of the ciliate Tetrahymena thermophila, a model eukaryote.</title>
        <authorList>
            <person name="Eisen J.A."/>
            <person name="Coyne R.S."/>
            <person name="Wu M."/>
            <person name="Wu D."/>
            <person name="Thiagarajan M."/>
            <person name="Wortman J.R."/>
            <person name="Badger J.H."/>
            <person name="Ren Q."/>
            <person name="Amedeo P."/>
            <person name="Jones K.M."/>
            <person name="Tallon L.J."/>
            <person name="Delcher A.L."/>
            <person name="Salzberg S.L."/>
            <person name="Silva J.C."/>
            <person name="Haas B.J."/>
            <person name="Majoros W.H."/>
            <person name="Farzad M."/>
            <person name="Carlton J.M."/>
            <person name="Smith R.K. Jr."/>
            <person name="Garg J."/>
            <person name="Pearlman R.E."/>
            <person name="Karrer K.M."/>
            <person name="Sun L."/>
            <person name="Manning G."/>
            <person name="Elde N.C."/>
            <person name="Turkewitz A.P."/>
            <person name="Asai D.J."/>
            <person name="Wilkes D.E."/>
            <person name="Wang Y."/>
            <person name="Cai H."/>
            <person name="Collins K."/>
            <person name="Stewart B.A."/>
            <person name="Lee S.R."/>
            <person name="Wilamowska K."/>
            <person name="Weinberg Z."/>
            <person name="Ruzzo W.L."/>
            <person name="Wloga D."/>
            <person name="Gaertig J."/>
            <person name="Frankel J."/>
            <person name="Tsao C.-C."/>
            <person name="Gorovsky M.A."/>
            <person name="Keeling P.J."/>
            <person name="Waller R.F."/>
            <person name="Patron N.J."/>
            <person name="Cherry J.M."/>
            <person name="Stover N.A."/>
            <person name="Krieger C.J."/>
            <person name="del Toro C."/>
            <person name="Ryder H.F."/>
            <person name="Williamson S.C."/>
            <person name="Barbeau R.A."/>
            <person name="Hamilton E.P."/>
            <person name="Orias E."/>
        </authorList>
    </citation>
    <scope>NUCLEOTIDE SEQUENCE [LARGE SCALE GENOMIC DNA]</scope>
    <source>
        <strain evidence="2">SB210</strain>
    </source>
</reference>
<organism evidence="1 2">
    <name type="scientific">Tetrahymena thermophila (strain SB210)</name>
    <dbReference type="NCBI Taxonomy" id="312017"/>
    <lineage>
        <taxon>Eukaryota</taxon>
        <taxon>Sar</taxon>
        <taxon>Alveolata</taxon>
        <taxon>Ciliophora</taxon>
        <taxon>Intramacronucleata</taxon>
        <taxon>Oligohymenophorea</taxon>
        <taxon>Hymenostomatida</taxon>
        <taxon>Tetrahymenina</taxon>
        <taxon>Tetrahymenidae</taxon>
        <taxon>Tetrahymena</taxon>
    </lineage>
</organism>
<dbReference type="InParanoid" id="W7XJM9"/>
<sequence length="53" mass="5973">MRQLYISQVLPVFQDITDSKTSRIQNAKIDLPIPIANSGLVIDNSSNKLQDSW</sequence>
<dbReference type="GeneID" id="24437522"/>
<dbReference type="AlphaFoldDB" id="W7XJM9"/>
<protein>
    <submittedName>
        <fullName evidence="1">Uncharacterized protein</fullName>
    </submittedName>
</protein>
<evidence type="ECO:0000313" key="2">
    <source>
        <dbReference type="Proteomes" id="UP000009168"/>
    </source>
</evidence>
<proteinExistence type="predicted"/>
<dbReference type="RefSeq" id="XP_012651827.1">
    <property type="nucleotide sequence ID" value="XM_012796373.1"/>
</dbReference>
<gene>
    <name evidence="1" type="ORF">TTHERM_000146239</name>
</gene>
<accession>W7XJM9</accession>
<evidence type="ECO:0000313" key="1">
    <source>
        <dbReference type="EMBL" id="EWS75681.1"/>
    </source>
</evidence>
<name>W7XJM9_TETTS</name>
<dbReference type="EMBL" id="GG662793">
    <property type="protein sequence ID" value="EWS75681.1"/>
    <property type="molecule type" value="Genomic_DNA"/>
</dbReference>